<dbReference type="PANTHER" id="PTHR32108">
    <property type="entry name" value="DNA-DIRECTED RNA POLYMERASE SUBUNIT ALPHA"/>
    <property type="match status" value="1"/>
</dbReference>
<dbReference type="AlphaFoldDB" id="A0A1S3DZK3"/>
<evidence type="ECO:0000313" key="2">
    <source>
        <dbReference type="RefSeq" id="XP_012568905.1"/>
    </source>
</evidence>
<evidence type="ECO:0000313" key="1">
    <source>
        <dbReference type="Proteomes" id="UP000087171"/>
    </source>
</evidence>
<dbReference type="PANTHER" id="PTHR32108:SF9">
    <property type="entry name" value="REVERSE TRANSCRIPTASE RNASE H-LIKE DOMAIN-CONTAINING PROTEIN"/>
    <property type="match status" value="1"/>
</dbReference>
<organism evidence="1 2">
    <name type="scientific">Cicer arietinum</name>
    <name type="common">Chickpea</name>
    <name type="synonym">Garbanzo</name>
    <dbReference type="NCBI Taxonomy" id="3827"/>
    <lineage>
        <taxon>Eukaryota</taxon>
        <taxon>Viridiplantae</taxon>
        <taxon>Streptophyta</taxon>
        <taxon>Embryophyta</taxon>
        <taxon>Tracheophyta</taxon>
        <taxon>Spermatophyta</taxon>
        <taxon>Magnoliopsida</taxon>
        <taxon>eudicotyledons</taxon>
        <taxon>Gunneridae</taxon>
        <taxon>Pentapetalae</taxon>
        <taxon>rosids</taxon>
        <taxon>fabids</taxon>
        <taxon>Fabales</taxon>
        <taxon>Fabaceae</taxon>
        <taxon>Papilionoideae</taxon>
        <taxon>50 kb inversion clade</taxon>
        <taxon>NPAAA clade</taxon>
        <taxon>Hologalegina</taxon>
        <taxon>IRL clade</taxon>
        <taxon>Cicereae</taxon>
        <taxon>Cicer</taxon>
    </lineage>
</organism>
<dbReference type="GeneID" id="105851748"/>
<dbReference type="OrthoDB" id="1743010at2759"/>
<proteinExistence type="predicted"/>
<dbReference type="KEGG" id="cam:105851748"/>
<reference evidence="2" key="2">
    <citation type="submission" date="2025-08" db="UniProtKB">
        <authorList>
            <consortium name="RefSeq"/>
        </authorList>
    </citation>
    <scope>IDENTIFICATION</scope>
    <source>
        <tissue evidence="2">Etiolated seedlings</tissue>
    </source>
</reference>
<dbReference type="SUPFAM" id="SSF50630">
    <property type="entry name" value="Acid proteases"/>
    <property type="match status" value="1"/>
</dbReference>
<dbReference type="Proteomes" id="UP000087171">
    <property type="component" value="Chromosome Ca3"/>
</dbReference>
<gene>
    <name evidence="2" type="primary">LOC105851748</name>
</gene>
<reference evidence="1" key="1">
    <citation type="journal article" date="2013" name="Nat. Biotechnol.">
        <title>Draft genome sequence of chickpea (Cicer arietinum) provides a resource for trait improvement.</title>
        <authorList>
            <person name="Varshney R.K."/>
            <person name="Song C."/>
            <person name="Saxena R.K."/>
            <person name="Azam S."/>
            <person name="Yu S."/>
            <person name="Sharpe A.G."/>
            <person name="Cannon S."/>
            <person name="Baek J."/>
            <person name="Rosen B.D."/>
            <person name="Tar'an B."/>
            <person name="Millan T."/>
            <person name="Zhang X."/>
            <person name="Ramsay L.D."/>
            <person name="Iwata A."/>
            <person name="Wang Y."/>
            <person name="Nelson W."/>
            <person name="Farmer A.D."/>
            <person name="Gaur P.M."/>
            <person name="Soderlund C."/>
            <person name="Penmetsa R.V."/>
            <person name="Xu C."/>
            <person name="Bharti A.K."/>
            <person name="He W."/>
            <person name="Winter P."/>
            <person name="Zhao S."/>
            <person name="Hane J.K."/>
            <person name="Carrasquilla-Garcia N."/>
            <person name="Condie J.A."/>
            <person name="Upadhyaya H.D."/>
            <person name="Luo M.C."/>
            <person name="Thudi M."/>
            <person name="Gowda C.L."/>
            <person name="Singh N.P."/>
            <person name="Lichtenzveig J."/>
            <person name="Gali K.K."/>
            <person name="Rubio J."/>
            <person name="Nadarajan N."/>
            <person name="Dolezel J."/>
            <person name="Bansal K.C."/>
            <person name="Xu X."/>
            <person name="Edwards D."/>
            <person name="Zhang G."/>
            <person name="Kahl G."/>
            <person name="Gil J."/>
            <person name="Singh K.B."/>
            <person name="Datta S.K."/>
            <person name="Jackson S.A."/>
            <person name="Wang J."/>
            <person name="Cook D.R."/>
        </authorList>
    </citation>
    <scope>NUCLEOTIDE SEQUENCE [LARGE SCALE GENOMIC DNA]</scope>
    <source>
        <strain evidence="1">cv. CDC Frontier</strain>
    </source>
</reference>
<accession>A0A1S3DZK3</accession>
<dbReference type="CDD" id="cd00303">
    <property type="entry name" value="retropepsin_like"/>
    <property type="match status" value="1"/>
</dbReference>
<protein>
    <submittedName>
        <fullName evidence="2">Uncharacterized protein LOC105851748</fullName>
    </submittedName>
</protein>
<dbReference type="Gene3D" id="2.40.70.10">
    <property type="entry name" value="Acid Proteases"/>
    <property type="match status" value="1"/>
</dbReference>
<name>A0A1S3DZK3_CICAR</name>
<sequence length="458" mass="52148">MSRENYRTTYPKGYDSNVVCDYHYGAVGHSTENCLALKFKVHDLLKAGWLNFKENEPNVKNNPLPVHGNADGKARCNFHLNEDHSMEECNKFKKELQKLINIGITQIGRWEKDDSMIATQSEEKLGIIIPKPLVIHFTKEESMNAPGDLRTLIVQILSPFSYKDNKAIPWNYNVEVHLVEQKNKDVSSSKATVVTNVSRIGGMTRNGRIYSLGKSQREMRVVFEKAYTDKEKKKVIEEVKKKKVENEKEVSYEEAQEFLKIIQQSECEIVDQLNHTPTRISLLSLLMNYESHRKLLMKILNEAHVTHNITLDKFGGITNNITANNHLTFTDDELPTEERWHNKALHISVMCLDHIISSVLIDNGSSLNVISKSTLAKLPCDGTYMRPSPMVVRAFDGSRREVMGEIDLPVQIGPITFEITFHVMDIVPIYSCLLGRPWIHFVGVVPSTPTPKAEVYGK</sequence>
<keyword evidence="1" id="KW-1185">Reference proteome</keyword>
<dbReference type="InterPro" id="IPR021109">
    <property type="entry name" value="Peptidase_aspartic_dom_sf"/>
</dbReference>
<dbReference type="RefSeq" id="XP_012568905.1">
    <property type="nucleotide sequence ID" value="XM_012713451.1"/>
</dbReference>